<keyword evidence="4 9" id="KW-0812">Transmembrane</keyword>
<dbReference type="EnsemblMetazoa" id="AFAF001359-RA">
    <property type="protein sequence ID" value="AFAF001359-PA"/>
    <property type="gene ID" value="AFAF001359"/>
</dbReference>
<dbReference type="PANTHER" id="PTHR48041">
    <property type="entry name" value="ABC TRANSPORTER G FAMILY MEMBER 28"/>
    <property type="match status" value="1"/>
</dbReference>
<feature type="transmembrane region" description="Helical" evidence="9">
    <location>
        <begin position="559"/>
        <end position="582"/>
    </location>
</feature>
<evidence type="ECO:0000313" key="11">
    <source>
        <dbReference type="EnsemblMetazoa" id="AFAF001359-PA"/>
    </source>
</evidence>
<evidence type="ECO:0000313" key="12">
    <source>
        <dbReference type="Proteomes" id="UP000075886"/>
    </source>
</evidence>
<dbReference type="Gene3D" id="3.40.50.300">
    <property type="entry name" value="P-loop containing nucleotide triphosphate hydrolases"/>
    <property type="match status" value="1"/>
</dbReference>
<dbReference type="GO" id="GO:0005886">
    <property type="term" value="C:plasma membrane"/>
    <property type="evidence" value="ECO:0007669"/>
    <property type="project" value="TreeGrafter"/>
</dbReference>
<feature type="transmembrane region" description="Helical" evidence="9">
    <location>
        <begin position="589"/>
        <end position="608"/>
    </location>
</feature>
<keyword evidence="6" id="KW-0067">ATP-binding</keyword>
<dbReference type="Pfam" id="PF00005">
    <property type="entry name" value="ABC_tran"/>
    <property type="match status" value="1"/>
</dbReference>
<dbReference type="GO" id="GO:0016887">
    <property type="term" value="F:ATP hydrolysis activity"/>
    <property type="evidence" value="ECO:0007669"/>
    <property type="project" value="InterPro"/>
</dbReference>
<reference evidence="11" key="2">
    <citation type="submission" date="2020-05" db="UniProtKB">
        <authorList>
            <consortium name="EnsemblMetazoa"/>
        </authorList>
    </citation>
    <scope>IDENTIFICATION</scope>
    <source>
        <strain evidence="11">FAR1</strain>
    </source>
</reference>
<evidence type="ECO:0000256" key="1">
    <source>
        <dbReference type="ARBA" id="ARBA00004141"/>
    </source>
</evidence>
<dbReference type="InterPro" id="IPR003439">
    <property type="entry name" value="ABC_transporter-like_ATP-bd"/>
</dbReference>
<dbReference type="STRING" id="69004.A0A182Q1Q9"/>
<dbReference type="CDD" id="cd03213">
    <property type="entry name" value="ABCG_EPDR"/>
    <property type="match status" value="1"/>
</dbReference>
<dbReference type="GO" id="GO:0140359">
    <property type="term" value="F:ABC-type transporter activity"/>
    <property type="evidence" value="ECO:0007669"/>
    <property type="project" value="InterPro"/>
</dbReference>
<evidence type="ECO:0000256" key="3">
    <source>
        <dbReference type="ARBA" id="ARBA00022448"/>
    </source>
</evidence>
<keyword evidence="3" id="KW-0813">Transport</keyword>
<evidence type="ECO:0000259" key="10">
    <source>
        <dbReference type="PROSITE" id="PS50893"/>
    </source>
</evidence>
<organism evidence="11 12">
    <name type="scientific">Anopheles farauti</name>
    <dbReference type="NCBI Taxonomy" id="69004"/>
    <lineage>
        <taxon>Eukaryota</taxon>
        <taxon>Metazoa</taxon>
        <taxon>Ecdysozoa</taxon>
        <taxon>Arthropoda</taxon>
        <taxon>Hexapoda</taxon>
        <taxon>Insecta</taxon>
        <taxon>Pterygota</taxon>
        <taxon>Neoptera</taxon>
        <taxon>Endopterygota</taxon>
        <taxon>Diptera</taxon>
        <taxon>Nematocera</taxon>
        <taxon>Culicoidea</taxon>
        <taxon>Culicidae</taxon>
        <taxon>Anophelinae</taxon>
        <taxon>Anopheles</taxon>
    </lineage>
</organism>
<dbReference type="SUPFAM" id="SSF52540">
    <property type="entry name" value="P-loop containing nucleoside triphosphate hydrolases"/>
    <property type="match status" value="1"/>
</dbReference>
<keyword evidence="7 9" id="KW-1133">Transmembrane helix</keyword>
<evidence type="ECO:0000256" key="7">
    <source>
        <dbReference type="ARBA" id="ARBA00022989"/>
    </source>
</evidence>
<evidence type="ECO:0000256" key="2">
    <source>
        <dbReference type="ARBA" id="ARBA00005814"/>
    </source>
</evidence>
<dbReference type="Proteomes" id="UP000075886">
    <property type="component" value="Unassembled WGS sequence"/>
</dbReference>
<dbReference type="SMART" id="SM00382">
    <property type="entry name" value="AAA"/>
    <property type="match status" value="1"/>
</dbReference>
<comment type="subcellular location">
    <subcellularLocation>
        <location evidence="1">Membrane</location>
        <topology evidence="1">Multi-pass membrane protein</topology>
    </subcellularLocation>
</comment>
<evidence type="ECO:0000256" key="8">
    <source>
        <dbReference type="ARBA" id="ARBA00023136"/>
    </source>
</evidence>
<evidence type="ECO:0000256" key="6">
    <source>
        <dbReference type="ARBA" id="ARBA00022840"/>
    </source>
</evidence>
<evidence type="ECO:0000256" key="9">
    <source>
        <dbReference type="SAM" id="Phobius"/>
    </source>
</evidence>
<comment type="similarity">
    <text evidence="2">Belongs to the ABC transporter superfamily. ABCG family. Eye pigment precursor importer (TC 3.A.1.204) subfamily.</text>
</comment>
<dbReference type="InterPro" id="IPR027417">
    <property type="entry name" value="P-loop_NTPase"/>
</dbReference>
<dbReference type="InterPro" id="IPR017871">
    <property type="entry name" value="ABC_transporter-like_CS"/>
</dbReference>
<name>A0A182Q1Q9_9DIPT</name>
<dbReference type="InterPro" id="IPR013525">
    <property type="entry name" value="ABC2_TM"/>
</dbReference>
<dbReference type="PANTHER" id="PTHR48041:SF26">
    <property type="entry name" value="FI22810P1"/>
    <property type="match status" value="1"/>
</dbReference>
<dbReference type="FunFam" id="3.40.50.300:FF:001077">
    <property type="entry name" value="Uncharacterized protein, isoform A"/>
    <property type="match status" value="1"/>
</dbReference>
<reference evidence="12" key="1">
    <citation type="submission" date="2014-01" db="EMBL/GenBank/DDBJ databases">
        <title>The Genome Sequence of Anopheles farauti FAR1 (V2).</title>
        <authorList>
            <consortium name="The Broad Institute Genomics Platform"/>
            <person name="Neafsey D.E."/>
            <person name="Besansky N."/>
            <person name="Howell P."/>
            <person name="Walton C."/>
            <person name="Young S.K."/>
            <person name="Zeng Q."/>
            <person name="Gargeya S."/>
            <person name="Fitzgerald M."/>
            <person name="Haas B."/>
            <person name="Abouelleil A."/>
            <person name="Allen A.W."/>
            <person name="Alvarado L."/>
            <person name="Arachchi H.M."/>
            <person name="Berlin A.M."/>
            <person name="Chapman S.B."/>
            <person name="Gainer-Dewar J."/>
            <person name="Goldberg J."/>
            <person name="Griggs A."/>
            <person name="Gujja S."/>
            <person name="Hansen M."/>
            <person name="Howarth C."/>
            <person name="Imamovic A."/>
            <person name="Ireland A."/>
            <person name="Larimer J."/>
            <person name="McCowan C."/>
            <person name="Murphy C."/>
            <person name="Pearson M."/>
            <person name="Poon T.W."/>
            <person name="Priest M."/>
            <person name="Roberts A."/>
            <person name="Saif S."/>
            <person name="Shea T."/>
            <person name="Sisk P."/>
            <person name="Sykes S."/>
            <person name="Wortman J."/>
            <person name="Nusbaum C."/>
            <person name="Birren B."/>
        </authorList>
    </citation>
    <scope>NUCLEOTIDE SEQUENCE [LARGE SCALE GENOMIC DNA]</scope>
    <source>
        <strain evidence="12">FAR1</strain>
    </source>
</reference>
<protein>
    <recommendedName>
        <fullName evidence="10">ABC transporter domain-containing protein</fullName>
    </recommendedName>
</protein>
<dbReference type="PROSITE" id="PS50893">
    <property type="entry name" value="ABC_TRANSPORTER_2"/>
    <property type="match status" value="1"/>
</dbReference>
<keyword evidence="12" id="KW-1185">Reference proteome</keyword>
<dbReference type="AlphaFoldDB" id="A0A182Q1Q9"/>
<keyword evidence="5" id="KW-0547">Nucleotide-binding</keyword>
<dbReference type="GO" id="GO:0005524">
    <property type="term" value="F:ATP binding"/>
    <property type="evidence" value="ECO:0007669"/>
    <property type="project" value="UniProtKB-KW"/>
</dbReference>
<dbReference type="InterPro" id="IPR050352">
    <property type="entry name" value="ABCG_transporters"/>
</dbReference>
<dbReference type="VEuPathDB" id="VectorBase:AFAF001359"/>
<accession>A0A182Q1Q9</accession>
<feature type="domain" description="ABC transporter" evidence="10">
    <location>
        <begin position="79"/>
        <end position="318"/>
    </location>
</feature>
<dbReference type="PROSITE" id="PS00211">
    <property type="entry name" value="ABC_TRANSPORTER_1"/>
    <property type="match status" value="1"/>
</dbReference>
<dbReference type="EMBL" id="AXCN02000853">
    <property type="status" value="NOT_ANNOTATED_CDS"/>
    <property type="molecule type" value="Genomic_DNA"/>
</dbReference>
<keyword evidence="8 9" id="KW-0472">Membrane</keyword>
<proteinExistence type="inferred from homology"/>
<dbReference type="Pfam" id="PF01061">
    <property type="entry name" value="ABC2_membrane"/>
    <property type="match status" value="2"/>
</dbReference>
<feature type="transmembrane region" description="Helical" evidence="9">
    <location>
        <begin position="674"/>
        <end position="692"/>
    </location>
</feature>
<dbReference type="InterPro" id="IPR003593">
    <property type="entry name" value="AAA+_ATPase"/>
</dbReference>
<sequence length="700" mass="79766">MDLLQQEVRGIALANLSEVQSAPVYNPTTVPLNRKDSRNMEQAVIRNNTGSSNPFPSNHDIEGHIRPFQNLPAREPVDIQFKDVSYCVNLGFRKGQKEILHKVNGKFPGSQLIAIMGPSGAGKSTLLDVLSGYRRTGVEGAVYVNGRIRNLNSFRRMTCYITQDDRLQTLLTVLENMRIAADLKLGPEVSRHEKESIIEDILTVLGLYEHQFTITKRLSGGQRKRLSIALELINNPTIMFLDEPTTGLDSFSCNQVVDLLKQLAKQGRTIICTIHQPSAKLFQEFDQVYVLSNGECMYQGCTNSLVPFLQSVEMPCPVYHNPADYVIELACGEHGEDRIQRMVMEMGNGECTDWFTDRRKLLKLEQLRKKYPLKKIIEQDEDLTSTSQVHQLQVLIKRGIIKAKRDATLTHLRIGVNIIIAAMLGFLFIDAGNEGSRVLDNYNLLFSILMHHMMATMMLTVLTCKLQRNTLAPRRQTVCRMHSHEAQVLNRNSPSLFPTVPTEMGVILKEHFNRWYTLKCYYLSVSIIDLPLSVFCCLIFSVIIYLMSGQPMEWFRFGMFFTISLLIVLIAQSLGLTIGAWFNVVNGTFLGPVLTIPMMMFAGFGVTLRDLPSYLKWGSHISYLRYGLEGYVNAIYGENRETLDCELKPYCHYRYPAKFLSEISMEGDQFWKDVYALCATLLLVRVFCYFCLRWKVVSVR</sequence>
<feature type="transmembrane region" description="Helical" evidence="9">
    <location>
        <begin position="414"/>
        <end position="432"/>
    </location>
</feature>
<evidence type="ECO:0000256" key="5">
    <source>
        <dbReference type="ARBA" id="ARBA00022741"/>
    </source>
</evidence>
<evidence type="ECO:0000256" key="4">
    <source>
        <dbReference type="ARBA" id="ARBA00022692"/>
    </source>
</evidence>
<feature type="transmembrane region" description="Helical" evidence="9">
    <location>
        <begin position="521"/>
        <end position="547"/>
    </location>
</feature>
<feature type="transmembrane region" description="Helical" evidence="9">
    <location>
        <begin position="444"/>
        <end position="466"/>
    </location>
</feature>